<sequence length="263" mass="29030">MESIFTGLLKNQLLAVPAVRRRQQARAAPYEPTKNAVSYVEDVFENSARRMSGGRPLSGRVLEIGPGGNLGALLMYLAAGCDSGVAFDVVPLVTNQRALYEAITPDAAELLARIEYRTGEPIERTSLPDSSFDMVFSAACLEHVADPSAALRTIHRLLKPGGVTTHSIDLRDHRDFADPLAFLRHSERAWRAATSRRLVTNRWRASDWQRGFESAGFVDVTVEPHEQATVTEATRSQFHRSFQSKDLTDLGTLLVDVTATKSH</sequence>
<accession>A0A4R2J9K1</accession>
<keyword evidence="1" id="KW-0808">Transferase</keyword>
<protein>
    <submittedName>
        <fullName evidence="1">Methyltransferase family protein</fullName>
    </submittedName>
</protein>
<dbReference type="OrthoDB" id="3382693at2"/>
<dbReference type="SUPFAM" id="SSF53335">
    <property type="entry name" value="S-adenosyl-L-methionine-dependent methyltransferases"/>
    <property type="match status" value="1"/>
</dbReference>
<dbReference type="AlphaFoldDB" id="A0A4R2J9K1"/>
<dbReference type="InterPro" id="IPR050508">
    <property type="entry name" value="Methyltransf_Superfamily"/>
</dbReference>
<dbReference type="RefSeq" id="WP_132122246.1">
    <property type="nucleotide sequence ID" value="NZ_SLWS01000007.1"/>
</dbReference>
<evidence type="ECO:0000313" key="1">
    <source>
        <dbReference type="EMBL" id="TCO56003.1"/>
    </source>
</evidence>
<dbReference type="Gene3D" id="3.40.50.150">
    <property type="entry name" value="Vaccinia Virus protein VP39"/>
    <property type="match status" value="1"/>
</dbReference>
<dbReference type="PANTHER" id="PTHR42912">
    <property type="entry name" value="METHYLTRANSFERASE"/>
    <property type="match status" value="1"/>
</dbReference>
<keyword evidence="1" id="KW-0489">Methyltransferase</keyword>
<comment type="caution">
    <text evidence="1">The sequence shown here is derived from an EMBL/GenBank/DDBJ whole genome shotgun (WGS) entry which is preliminary data.</text>
</comment>
<name>A0A4R2J9K1_9PSEU</name>
<reference evidence="1 2" key="1">
    <citation type="submission" date="2019-03" db="EMBL/GenBank/DDBJ databases">
        <title>Genomic Encyclopedia of Type Strains, Phase IV (KMG-IV): sequencing the most valuable type-strain genomes for metagenomic binning, comparative biology and taxonomic classification.</title>
        <authorList>
            <person name="Goeker M."/>
        </authorList>
    </citation>
    <scope>NUCLEOTIDE SEQUENCE [LARGE SCALE GENOMIC DNA]</scope>
    <source>
        <strain evidence="1 2">DSM 45934</strain>
    </source>
</reference>
<dbReference type="Proteomes" id="UP000295680">
    <property type="component" value="Unassembled WGS sequence"/>
</dbReference>
<organism evidence="1 2">
    <name type="scientific">Actinocrispum wychmicini</name>
    <dbReference type="NCBI Taxonomy" id="1213861"/>
    <lineage>
        <taxon>Bacteria</taxon>
        <taxon>Bacillati</taxon>
        <taxon>Actinomycetota</taxon>
        <taxon>Actinomycetes</taxon>
        <taxon>Pseudonocardiales</taxon>
        <taxon>Pseudonocardiaceae</taxon>
        <taxon>Actinocrispum</taxon>
    </lineage>
</organism>
<keyword evidence="2" id="KW-1185">Reference proteome</keyword>
<gene>
    <name evidence="1" type="ORF">EV192_107428</name>
</gene>
<proteinExistence type="predicted"/>
<evidence type="ECO:0000313" key="2">
    <source>
        <dbReference type="Proteomes" id="UP000295680"/>
    </source>
</evidence>
<dbReference type="Pfam" id="PF13489">
    <property type="entry name" value="Methyltransf_23"/>
    <property type="match status" value="1"/>
</dbReference>
<dbReference type="GO" id="GO:0008168">
    <property type="term" value="F:methyltransferase activity"/>
    <property type="evidence" value="ECO:0007669"/>
    <property type="project" value="UniProtKB-KW"/>
</dbReference>
<dbReference type="PANTHER" id="PTHR42912:SF90">
    <property type="entry name" value="METHYLTRANSFERASE DOMAIN-CONTAINING PROTEIN"/>
    <property type="match status" value="1"/>
</dbReference>
<dbReference type="EMBL" id="SLWS01000007">
    <property type="protein sequence ID" value="TCO56003.1"/>
    <property type="molecule type" value="Genomic_DNA"/>
</dbReference>
<dbReference type="CDD" id="cd02440">
    <property type="entry name" value="AdoMet_MTases"/>
    <property type="match status" value="1"/>
</dbReference>
<dbReference type="InterPro" id="IPR029063">
    <property type="entry name" value="SAM-dependent_MTases_sf"/>
</dbReference>
<dbReference type="GO" id="GO:0032259">
    <property type="term" value="P:methylation"/>
    <property type="evidence" value="ECO:0007669"/>
    <property type="project" value="UniProtKB-KW"/>
</dbReference>